<protein>
    <submittedName>
        <fullName evidence="2">Uncharacterized protein AlNc14C162G7792</fullName>
    </submittedName>
</protein>
<reference evidence="2" key="1">
    <citation type="journal article" date="2011" name="PLoS Biol.">
        <title>Gene gain and loss during evolution of obligate parasitism in the white rust pathogen of Arabidopsis thaliana.</title>
        <authorList>
            <person name="Kemen E."/>
            <person name="Gardiner A."/>
            <person name="Schultz-Larsen T."/>
            <person name="Kemen A.C."/>
            <person name="Balmuth A.L."/>
            <person name="Robert-Seilaniantz A."/>
            <person name="Bailey K."/>
            <person name="Holub E."/>
            <person name="Studholme D.J."/>
            <person name="Maclean D."/>
            <person name="Jones J.D."/>
        </authorList>
    </citation>
    <scope>NUCLEOTIDE SEQUENCE</scope>
</reference>
<gene>
    <name evidence="2" type="primary">AlNc14C162G7792</name>
    <name evidence="2" type="ORF">ALNC14_087840</name>
</gene>
<evidence type="ECO:0000313" key="2">
    <source>
        <dbReference type="EMBL" id="CCA22641.1"/>
    </source>
</evidence>
<dbReference type="AlphaFoldDB" id="F0WMV6"/>
<reference evidence="2" key="2">
    <citation type="submission" date="2011-02" db="EMBL/GenBank/DDBJ databases">
        <authorList>
            <person name="MacLean D."/>
        </authorList>
    </citation>
    <scope>NUCLEOTIDE SEQUENCE</scope>
</reference>
<name>F0WMV6_9STRA</name>
<organism evidence="2">
    <name type="scientific">Albugo laibachii Nc14</name>
    <dbReference type="NCBI Taxonomy" id="890382"/>
    <lineage>
        <taxon>Eukaryota</taxon>
        <taxon>Sar</taxon>
        <taxon>Stramenopiles</taxon>
        <taxon>Oomycota</taxon>
        <taxon>Peronosporomycetes</taxon>
        <taxon>Albuginales</taxon>
        <taxon>Albuginaceae</taxon>
        <taxon>Albugo</taxon>
    </lineage>
</organism>
<feature type="compositionally biased region" description="Polar residues" evidence="1">
    <location>
        <begin position="306"/>
        <end position="323"/>
    </location>
</feature>
<accession>F0WMV6</accession>
<evidence type="ECO:0000256" key="1">
    <source>
        <dbReference type="SAM" id="MobiDB-lite"/>
    </source>
</evidence>
<dbReference type="EMBL" id="FR824207">
    <property type="protein sequence ID" value="CCA22641.1"/>
    <property type="molecule type" value="Genomic_DNA"/>
</dbReference>
<dbReference type="HOGENOM" id="CLU_034164_0_0_1"/>
<sequence>MFEEEEFGRISDDTEVFMHCNQAIMHDHPDFTLYNGEELHALSMQTGNALKDVLKQLPEQKDLHRWKVMTVQLRPDRSWPIIRDLITTVCMTRGLLVSTEHSYSVTYTRRMIITPFSHTNMMTQGQGRVLAAQTEENIARREPQNGTMMILYVQIGVSASKLRVLTLCTTVYNENKFLNTLTGALKNEEAITRELHQILVDLQSLLIKQYLPLTNLFMKTPENTTANHLDEIALDEGYTADVRRMYQSEMKQHLRELCIPLEEYAYDQEYACALLLGLLDPLLKKHAIDLQAALDPPHNSPEKQRNPSLTEEQNDDTNVLEQSTESDDPMYGQIINRQVHELWHQCEQECNARLKQKICEKKHQISAKANSAKRLRRYAIESIIQSNQAEVTTLRPCRIGDRLDVLLYECTCMINTTPSKLHVTYGGLIYQTLIPFFSKTVHIPITNVEQVAKSQTLGIRMISLREVGPERKTTTIAKGIEIDLLYELLVEIHSIHSERPQHASEESTQREEL</sequence>
<proteinExistence type="predicted"/>
<feature type="region of interest" description="Disordered" evidence="1">
    <location>
        <begin position="293"/>
        <end position="327"/>
    </location>
</feature>